<dbReference type="Gene3D" id="3.40.630.10">
    <property type="entry name" value="Zn peptidases"/>
    <property type="match status" value="1"/>
</dbReference>
<protein>
    <submittedName>
        <fullName evidence="1">Unannotated protein</fullName>
    </submittedName>
</protein>
<gene>
    <name evidence="1" type="ORF">UFOPK3444_00014</name>
</gene>
<proteinExistence type="predicted"/>
<dbReference type="AlphaFoldDB" id="A0A6J7CI43"/>
<organism evidence="1">
    <name type="scientific">freshwater metagenome</name>
    <dbReference type="NCBI Taxonomy" id="449393"/>
    <lineage>
        <taxon>unclassified sequences</taxon>
        <taxon>metagenomes</taxon>
        <taxon>ecological metagenomes</taxon>
    </lineage>
</organism>
<name>A0A6J7CI43_9ZZZZ</name>
<accession>A0A6J7CI43</accession>
<dbReference type="Gene3D" id="3.30.70.360">
    <property type="match status" value="1"/>
</dbReference>
<reference evidence="1" key="1">
    <citation type="submission" date="2020-05" db="EMBL/GenBank/DDBJ databases">
        <authorList>
            <person name="Chiriac C."/>
            <person name="Salcher M."/>
            <person name="Ghai R."/>
            <person name="Kavagutti S V."/>
        </authorList>
    </citation>
    <scope>NUCLEOTIDE SEQUENCE</scope>
</reference>
<sequence length="318" mass="32448">MSREWAPSHSRLIGDLSAVEAEVGDAGPCLAIIKDELGRLGLGTSEPSIGAIATSRPGNVEVSIVGADVGRRVLICAPLEVSGREGVAALLTAAGVWADTRPAVSVDLAFTVVQGSGPLAKPSVATAGEDVSVAFVLADSGQLGTVVMDSPFQQTVRIQFSGGPRGDLEAAMKGLLTETKPAVSLVDGPTAVLLVSQPGSRELAERIATLTDVCQNQAQQYGCAVDLRLTPRFRGYQHSDDHPAAALWGICCAALGIDLLDRVTDQGSAANALEAQGVSAVNVGTGTGANDAASVDTSGNSQHLVELLLELPGLVPSP</sequence>
<evidence type="ECO:0000313" key="1">
    <source>
        <dbReference type="EMBL" id="CAB4858052.1"/>
    </source>
</evidence>
<dbReference type="EMBL" id="CAFBLU010000001">
    <property type="protein sequence ID" value="CAB4858052.1"/>
    <property type="molecule type" value="Genomic_DNA"/>
</dbReference>